<gene>
    <name evidence="7" type="ORF">ALC57_05143</name>
</gene>
<evidence type="ECO:0000256" key="5">
    <source>
        <dbReference type="PROSITE-ProRule" id="PRU00309"/>
    </source>
</evidence>
<accession>A0A151JBQ6</accession>
<dbReference type="GO" id="GO:0003677">
    <property type="term" value="F:DNA binding"/>
    <property type="evidence" value="ECO:0007669"/>
    <property type="project" value="UniProtKB-UniRule"/>
</dbReference>
<dbReference type="GO" id="GO:0008270">
    <property type="term" value="F:zinc ion binding"/>
    <property type="evidence" value="ECO:0007669"/>
    <property type="project" value="UniProtKB-KW"/>
</dbReference>
<evidence type="ECO:0000256" key="1">
    <source>
        <dbReference type="ARBA" id="ARBA00022723"/>
    </source>
</evidence>
<evidence type="ECO:0000256" key="3">
    <source>
        <dbReference type="ARBA" id="ARBA00022833"/>
    </source>
</evidence>
<dbReference type="SUPFAM" id="SSF57716">
    <property type="entry name" value="Glucocorticoid receptor-like (DNA-binding domain)"/>
    <property type="match status" value="1"/>
</dbReference>
<evidence type="ECO:0000256" key="4">
    <source>
        <dbReference type="ARBA" id="ARBA00023125"/>
    </source>
</evidence>
<dbReference type="PROSITE" id="PS50950">
    <property type="entry name" value="ZF_THAP"/>
    <property type="match status" value="1"/>
</dbReference>
<evidence type="ECO:0000256" key="2">
    <source>
        <dbReference type="ARBA" id="ARBA00022771"/>
    </source>
</evidence>
<protein>
    <recommendedName>
        <fullName evidence="6">THAP-type domain-containing protein</fullName>
    </recommendedName>
</protein>
<sequence length="64" mass="7614">MRNKWMQNLTLKPHTKDEINKLRICYKHFYDSDYSGIENRRLTRVAVPFMTENSPDPSSNNSSH</sequence>
<name>A0A151JBQ6_9HYME</name>
<evidence type="ECO:0000313" key="8">
    <source>
        <dbReference type="Proteomes" id="UP000078492"/>
    </source>
</evidence>
<keyword evidence="8" id="KW-1185">Reference proteome</keyword>
<reference evidence="7 8" key="1">
    <citation type="submission" date="2015-09" db="EMBL/GenBank/DDBJ databases">
        <title>Trachymyrmex cornetzi WGS genome.</title>
        <authorList>
            <person name="Nygaard S."/>
            <person name="Hu H."/>
            <person name="Boomsma J."/>
            <person name="Zhang G."/>
        </authorList>
    </citation>
    <scope>NUCLEOTIDE SEQUENCE [LARGE SCALE GENOMIC DNA]</scope>
    <source>
        <strain evidence="7">Tcor2-1</strain>
        <tissue evidence="7">Whole body</tissue>
    </source>
</reference>
<proteinExistence type="predicted"/>
<dbReference type="AlphaFoldDB" id="A0A151JBQ6"/>
<keyword evidence="4 5" id="KW-0238">DNA-binding</keyword>
<evidence type="ECO:0000313" key="7">
    <source>
        <dbReference type="EMBL" id="KYN22458.1"/>
    </source>
</evidence>
<dbReference type="Pfam" id="PF05485">
    <property type="entry name" value="THAP"/>
    <property type="match status" value="1"/>
</dbReference>
<dbReference type="EMBL" id="KQ979141">
    <property type="protein sequence ID" value="KYN22458.1"/>
    <property type="molecule type" value="Genomic_DNA"/>
</dbReference>
<keyword evidence="3" id="KW-0862">Zinc</keyword>
<keyword evidence="2 5" id="KW-0863">Zinc-finger</keyword>
<organism evidence="7 8">
    <name type="scientific">Trachymyrmex cornetzi</name>
    <dbReference type="NCBI Taxonomy" id="471704"/>
    <lineage>
        <taxon>Eukaryota</taxon>
        <taxon>Metazoa</taxon>
        <taxon>Ecdysozoa</taxon>
        <taxon>Arthropoda</taxon>
        <taxon>Hexapoda</taxon>
        <taxon>Insecta</taxon>
        <taxon>Pterygota</taxon>
        <taxon>Neoptera</taxon>
        <taxon>Endopterygota</taxon>
        <taxon>Hymenoptera</taxon>
        <taxon>Apocrita</taxon>
        <taxon>Aculeata</taxon>
        <taxon>Formicoidea</taxon>
        <taxon>Formicidae</taxon>
        <taxon>Myrmicinae</taxon>
        <taxon>Trachymyrmex</taxon>
    </lineage>
</organism>
<dbReference type="Proteomes" id="UP000078492">
    <property type="component" value="Unassembled WGS sequence"/>
</dbReference>
<dbReference type="InterPro" id="IPR006612">
    <property type="entry name" value="THAP_Znf"/>
</dbReference>
<feature type="domain" description="THAP-type" evidence="6">
    <location>
        <begin position="1"/>
        <end position="51"/>
    </location>
</feature>
<keyword evidence="1" id="KW-0479">Metal-binding</keyword>
<evidence type="ECO:0000259" key="6">
    <source>
        <dbReference type="PROSITE" id="PS50950"/>
    </source>
</evidence>